<feature type="transmembrane region" description="Helical" evidence="1">
    <location>
        <begin position="12"/>
        <end position="33"/>
    </location>
</feature>
<sequence>MQRVKVKQRVRIFIIVGLILVLLFGAWNVAWLITTNNRYDGFLKAVPKSEFGIHVIKKDGYVYGVSRPGYLSFTGNLAINNSDEGNSLIIWPLIKGGYEYGIRIQQEGKVYEIFLNEHLKPADNDDTKNQIFQQLKPEIDMLFEKANLMWNLE</sequence>
<keyword evidence="3" id="KW-1185">Reference proteome</keyword>
<evidence type="ECO:0000313" key="2">
    <source>
        <dbReference type="EMBL" id="OAB40798.1"/>
    </source>
</evidence>
<organism evidence="2 3">
    <name type="scientific">Paenibacillus glacialis</name>
    <dbReference type="NCBI Taxonomy" id="494026"/>
    <lineage>
        <taxon>Bacteria</taxon>
        <taxon>Bacillati</taxon>
        <taxon>Bacillota</taxon>
        <taxon>Bacilli</taxon>
        <taxon>Bacillales</taxon>
        <taxon>Paenibacillaceae</taxon>
        <taxon>Paenibacillus</taxon>
    </lineage>
</organism>
<dbReference type="AlphaFoldDB" id="A0A162K4W9"/>
<reference evidence="2 3" key="1">
    <citation type="submission" date="2016-03" db="EMBL/GenBank/DDBJ databases">
        <title>Draft genome sequence of Paenibacillus glacialis DSM 22343.</title>
        <authorList>
            <person name="Shin S.-K."/>
            <person name="Yi H."/>
        </authorList>
    </citation>
    <scope>NUCLEOTIDE SEQUENCE [LARGE SCALE GENOMIC DNA]</scope>
    <source>
        <strain evidence="2 3">DSM 22343</strain>
    </source>
</reference>
<dbReference type="OrthoDB" id="2200065at2"/>
<comment type="caution">
    <text evidence="2">The sequence shown here is derived from an EMBL/GenBank/DDBJ whole genome shotgun (WGS) entry which is preliminary data.</text>
</comment>
<dbReference type="STRING" id="494026.PGLA_17665"/>
<dbReference type="EMBL" id="LVJH01000034">
    <property type="protein sequence ID" value="OAB40798.1"/>
    <property type="molecule type" value="Genomic_DNA"/>
</dbReference>
<keyword evidence="1" id="KW-1133">Transmembrane helix</keyword>
<gene>
    <name evidence="2" type="ORF">PGLA_17665</name>
</gene>
<protein>
    <submittedName>
        <fullName evidence="2">Uncharacterized protein</fullName>
    </submittedName>
</protein>
<keyword evidence="1" id="KW-0472">Membrane</keyword>
<evidence type="ECO:0000313" key="3">
    <source>
        <dbReference type="Proteomes" id="UP000076967"/>
    </source>
</evidence>
<dbReference type="Proteomes" id="UP000076967">
    <property type="component" value="Unassembled WGS sequence"/>
</dbReference>
<proteinExistence type="predicted"/>
<evidence type="ECO:0000256" key="1">
    <source>
        <dbReference type="SAM" id="Phobius"/>
    </source>
</evidence>
<name>A0A162K4W9_9BACL</name>
<dbReference type="RefSeq" id="WP_068535378.1">
    <property type="nucleotide sequence ID" value="NZ_LVJH01000034.1"/>
</dbReference>
<keyword evidence="1" id="KW-0812">Transmembrane</keyword>
<accession>A0A162K4W9</accession>